<sequence length="64" mass="6877">MSKAADIALICACCFGLPVFIALTVVLLVLPIYLLIVGIVEMDSCPIDPRIPPLDACDVLLNDY</sequence>
<gene>
    <name evidence="2" type="ORF">CAEBREN_23207</name>
</gene>
<evidence type="ECO:0000256" key="1">
    <source>
        <dbReference type="SAM" id="Phobius"/>
    </source>
</evidence>
<proteinExistence type="predicted"/>
<dbReference type="EMBL" id="GL379952">
    <property type="protein sequence ID" value="EGT37945.1"/>
    <property type="molecule type" value="Genomic_DNA"/>
</dbReference>
<accession>G0NUY2</accession>
<dbReference type="Proteomes" id="UP000008068">
    <property type="component" value="Unassembled WGS sequence"/>
</dbReference>
<dbReference type="InParanoid" id="G0NUY2"/>
<evidence type="ECO:0000313" key="2">
    <source>
        <dbReference type="EMBL" id="EGT37945.1"/>
    </source>
</evidence>
<name>G0NUY2_CAEBE</name>
<keyword evidence="1" id="KW-0472">Membrane</keyword>
<feature type="transmembrane region" description="Helical" evidence="1">
    <location>
        <begin position="7"/>
        <end position="40"/>
    </location>
</feature>
<evidence type="ECO:0000313" key="3">
    <source>
        <dbReference type="Proteomes" id="UP000008068"/>
    </source>
</evidence>
<keyword evidence="1" id="KW-0812">Transmembrane</keyword>
<organism evidence="3">
    <name type="scientific">Caenorhabditis brenneri</name>
    <name type="common">Nematode worm</name>
    <dbReference type="NCBI Taxonomy" id="135651"/>
    <lineage>
        <taxon>Eukaryota</taxon>
        <taxon>Metazoa</taxon>
        <taxon>Ecdysozoa</taxon>
        <taxon>Nematoda</taxon>
        <taxon>Chromadorea</taxon>
        <taxon>Rhabditida</taxon>
        <taxon>Rhabditina</taxon>
        <taxon>Rhabditomorpha</taxon>
        <taxon>Rhabditoidea</taxon>
        <taxon>Rhabditidae</taxon>
        <taxon>Peloderinae</taxon>
        <taxon>Caenorhabditis</taxon>
    </lineage>
</organism>
<protein>
    <submittedName>
        <fullName evidence="2">Uncharacterized protein</fullName>
    </submittedName>
</protein>
<keyword evidence="1" id="KW-1133">Transmembrane helix</keyword>
<reference evidence="3" key="1">
    <citation type="submission" date="2011-07" db="EMBL/GenBank/DDBJ databases">
        <authorList>
            <consortium name="Caenorhabditis brenneri Sequencing and Analysis Consortium"/>
            <person name="Wilson R.K."/>
        </authorList>
    </citation>
    <scope>NUCLEOTIDE SEQUENCE [LARGE SCALE GENOMIC DNA]</scope>
    <source>
        <strain evidence="3">PB2801</strain>
    </source>
</reference>
<dbReference type="HOGENOM" id="CLU_2869672_0_0_1"/>
<dbReference type="AlphaFoldDB" id="G0NUY2"/>
<keyword evidence="3" id="KW-1185">Reference proteome</keyword>